<organism evidence="1 2">
    <name type="scientific">Mycena albidolilacea</name>
    <dbReference type="NCBI Taxonomy" id="1033008"/>
    <lineage>
        <taxon>Eukaryota</taxon>
        <taxon>Fungi</taxon>
        <taxon>Dikarya</taxon>
        <taxon>Basidiomycota</taxon>
        <taxon>Agaricomycotina</taxon>
        <taxon>Agaricomycetes</taxon>
        <taxon>Agaricomycetidae</taxon>
        <taxon>Agaricales</taxon>
        <taxon>Marasmiineae</taxon>
        <taxon>Mycenaceae</taxon>
        <taxon>Mycena</taxon>
    </lineage>
</organism>
<evidence type="ECO:0008006" key="3">
    <source>
        <dbReference type="Google" id="ProtNLM"/>
    </source>
</evidence>
<proteinExistence type="predicted"/>
<dbReference type="Proteomes" id="UP001218218">
    <property type="component" value="Unassembled WGS sequence"/>
</dbReference>
<gene>
    <name evidence="1" type="ORF">DFH08DRAFT_1082520</name>
</gene>
<keyword evidence="2" id="KW-1185">Reference proteome</keyword>
<evidence type="ECO:0000313" key="1">
    <source>
        <dbReference type="EMBL" id="KAJ7339022.1"/>
    </source>
</evidence>
<dbReference type="AlphaFoldDB" id="A0AAD7EMK2"/>
<name>A0AAD7EMK2_9AGAR</name>
<reference evidence="1" key="1">
    <citation type="submission" date="2023-03" db="EMBL/GenBank/DDBJ databases">
        <title>Massive genome expansion in bonnet fungi (Mycena s.s.) driven by repeated elements and novel gene families across ecological guilds.</title>
        <authorList>
            <consortium name="Lawrence Berkeley National Laboratory"/>
            <person name="Harder C.B."/>
            <person name="Miyauchi S."/>
            <person name="Viragh M."/>
            <person name="Kuo A."/>
            <person name="Thoen E."/>
            <person name="Andreopoulos B."/>
            <person name="Lu D."/>
            <person name="Skrede I."/>
            <person name="Drula E."/>
            <person name="Henrissat B."/>
            <person name="Morin E."/>
            <person name="Kohler A."/>
            <person name="Barry K."/>
            <person name="LaButti K."/>
            <person name="Morin E."/>
            <person name="Salamov A."/>
            <person name="Lipzen A."/>
            <person name="Mereny Z."/>
            <person name="Hegedus B."/>
            <person name="Baldrian P."/>
            <person name="Stursova M."/>
            <person name="Weitz H."/>
            <person name="Taylor A."/>
            <person name="Grigoriev I.V."/>
            <person name="Nagy L.G."/>
            <person name="Martin F."/>
            <person name="Kauserud H."/>
        </authorList>
    </citation>
    <scope>NUCLEOTIDE SEQUENCE</scope>
    <source>
        <strain evidence="1">CBHHK002</strain>
    </source>
</reference>
<sequence length="124" mass="14216">MSLHTDRVRAIGIFKARRDFTPEEINESAPKVIEHIRSLEIIKKNITKYEVAYKVEKFPKSLASELGLKESEYTTVIIIESTSHEKIREALSHPDYLAVIKGALENATDLDHFHFFSAEFVTLI</sequence>
<dbReference type="EMBL" id="JARIHO010000028">
    <property type="protein sequence ID" value="KAJ7339022.1"/>
    <property type="molecule type" value="Genomic_DNA"/>
</dbReference>
<accession>A0AAD7EMK2</accession>
<evidence type="ECO:0000313" key="2">
    <source>
        <dbReference type="Proteomes" id="UP001218218"/>
    </source>
</evidence>
<protein>
    <recommendedName>
        <fullName evidence="3">Stress-response A/B barrel domain-containing protein</fullName>
    </recommendedName>
</protein>
<comment type="caution">
    <text evidence="1">The sequence shown here is derived from an EMBL/GenBank/DDBJ whole genome shotgun (WGS) entry which is preliminary data.</text>
</comment>